<reference evidence="9 10" key="1">
    <citation type="journal article" date="2021" name="Sci. Rep.">
        <title>The distribution of antibiotic resistance genes in chicken gut microbiota commensals.</title>
        <authorList>
            <person name="Juricova H."/>
            <person name="Matiasovicova J."/>
            <person name="Kubasova T."/>
            <person name="Cejkova D."/>
            <person name="Rychlik I."/>
        </authorList>
    </citation>
    <scope>NUCLEOTIDE SEQUENCE [LARGE SCALE GENOMIC DNA]</scope>
    <source>
        <strain evidence="9 10">An810</strain>
    </source>
</reference>
<keyword evidence="10" id="KW-1185">Reference proteome</keyword>
<keyword evidence="9" id="KW-0456">Lyase</keyword>
<name>A0ABS2ER72_9LACO</name>
<keyword evidence="5" id="KW-0408">Iron</keyword>
<evidence type="ECO:0000256" key="5">
    <source>
        <dbReference type="ARBA" id="ARBA00023004"/>
    </source>
</evidence>
<evidence type="ECO:0000256" key="6">
    <source>
        <dbReference type="ARBA" id="ARBA00023014"/>
    </source>
</evidence>
<dbReference type="PANTHER" id="PTHR43160:SF3">
    <property type="entry name" value="ACONITATE HYDRATASE, MITOCHONDRIAL"/>
    <property type="match status" value="1"/>
</dbReference>
<comment type="catalytic activity">
    <reaction evidence="7">
        <text>citrate = D-threo-isocitrate</text>
        <dbReference type="Rhea" id="RHEA:10336"/>
        <dbReference type="ChEBI" id="CHEBI:15562"/>
        <dbReference type="ChEBI" id="CHEBI:16947"/>
        <dbReference type="EC" id="4.2.1.3"/>
    </reaction>
</comment>
<accession>A0ABS2ER72</accession>
<dbReference type="InterPro" id="IPR050926">
    <property type="entry name" value="Aconitase/IPM_isomerase"/>
</dbReference>
<dbReference type="PROSITE" id="PS00450">
    <property type="entry name" value="ACONITASE_1"/>
    <property type="match status" value="1"/>
</dbReference>
<comment type="similarity">
    <text evidence="2">Belongs to the aconitase/IPM isomerase family.</text>
</comment>
<sequence length="89" mass="9959">GATTSIFPSDEITHEFLKKQNREECFVPLCADDDAVYDETYEINLDDLEPMIAMPHSPDAVKTVREVAGKKIDQVAIGSCTNSSYRDMM</sequence>
<evidence type="ECO:0000313" key="9">
    <source>
        <dbReference type="EMBL" id="MBM6754900.1"/>
    </source>
</evidence>
<evidence type="ECO:0000256" key="1">
    <source>
        <dbReference type="ARBA" id="ARBA00001966"/>
    </source>
</evidence>
<dbReference type="InterPro" id="IPR036008">
    <property type="entry name" value="Aconitase_4Fe-4S_dom"/>
</dbReference>
<dbReference type="RefSeq" id="WP_239458077.1">
    <property type="nucleotide sequence ID" value="NZ_JACJJQ010000108.1"/>
</dbReference>
<evidence type="ECO:0000256" key="7">
    <source>
        <dbReference type="ARBA" id="ARBA00023501"/>
    </source>
</evidence>
<comment type="caution">
    <text evidence="9">The sequence shown here is derived from an EMBL/GenBank/DDBJ whole genome shotgun (WGS) entry which is preliminary data.</text>
</comment>
<keyword evidence="6" id="KW-0411">Iron-sulfur</keyword>
<feature type="non-terminal residue" evidence="9">
    <location>
        <position position="89"/>
    </location>
</feature>
<gene>
    <name evidence="9" type="ORF">H5993_09275</name>
</gene>
<dbReference type="GO" id="GO:0003994">
    <property type="term" value="F:aconitate hydratase activity"/>
    <property type="evidence" value="ECO:0007669"/>
    <property type="project" value="UniProtKB-EC"/>
</dbReference>
<proteinExistence type="inferred from homology"/>
<evidence type="ECO:0000256" key="3">
    <source>
        <dbReference type="ARBA" id="ARBA00012926"/>
    </source>
</evidence>
<dbReference type="EC" id="4.2.1.3" evidence="3"/>
<protein>
    <recommendedName>
        <fullName evidence="3">aconitate hydratase</fullName>
        <ecNumber evidence="3">4.2.1.3</ecNumber>
    </recommendedName>
</protein>
<dbReference type="InterPro" id="IPR015931">
    <property type="entry name" value="Acnase/IPM_dHydase_lsu_aba_1/3"/>
</dbReference>
<organism evidence="9 10">
    <name type="scientific">Limosilactobacillus alvi</name>
    <dbReference type="NCBI Taxonomy" id="990412"/>
    <lineage>
        <taxon>Bacteria</taxon>
        <taxon>Bacillati</taxon>
        <taxon>Bacillota</taxon>
        <taxon>Bacilli</taxon>
        <taxon>Lactobacillales</taxon>
        <taxon>Lactobacillaceae</taxon>
        <taxon>Limosilactobacillus</taxon>
    </lineage>
</organism>
<dbReference type="InterPro" id="IPR001030">
    <property type="entry name" value="Acoase/IPM_deHydtase_lsu_aba"/>
</dbReference>
<keyword evidence="4" id="KW-0479">Metal-binding</keyword>
<evidence type="ECO:0000313" key="10">
    <source>
        <dbReference type="Proteomes" id="UP000776629"/>
    </source>
</evidence>
<comment type="cofactor">
    <cofactor evidence="1">
        <name>[4Fe-4S] cluster</name>
        <dbReference type="ChEBI" id="CHEBI:49883"/>
    </cofactor>
</comment>
<feature type="domain" description="Aconitase/3-isopropylmalate dehydratase large subunit alpha/beta/alpha" evidence="8">
    <location>
        <begin position="1"/>
        <end position="66"/>
    </location>
</feature>
<dbReference type="SUPFAM" id="SSF53732">
    <property type="entry name" value="Aconitase iron-sulfur domain"/>
    <property type="match status" value="1"/>
</dbReference>
<dbReference type="EMBL" id="JACJJQ010000108">
    <property type="protein sequence ID" value="MBM6754900.1"/>
    <property type="molecule type" value="Genomic_DNA"/>
</dbReference>
<dbReference type="Pfam" id="PF00330">
    <property type="entry name" value="Aconitase"/>
    <property type="match status" value="1"/>
</dbReference>
<evidence type="ECO:0000259" key="8">
    <source>
        <dbReference type="Pfam" id="PF00330"/>
    </source>
</evidence>
<dbReference type="PANTHER" id="PTHR43160">
    <property type="entry name" value="ACONITATE HYDRATASE B"/>
    <property type="match status" value="1"/>
</dbReference>
<dbReference type="InterPro" id="IPR018136">
    <property type="entry name" value="Aconitase_4Fe-4S_BS"/>
</dbReference>
<dbReference type="Proteomes" id="UP000776629">
    <property type="component" value="Unassembled WGS sequence"/>
</dbReference>
<dbReference type="Gene3D" id="3.30.499.10">
    <property type="entry name" value="Aconitase, domain 3"/>
    <property type="match status" value="2"/>
</dbReference>
<evidence type="ECO:0000256" key="4">
    <source>
        <dbReference type="ARBA" id="ARBA00022723"/>
    </source>
</evidence>
<feature type="non-terminal residue" evidence="9">
    <location>
        <position position="1"/>
    </location>
</feature>
<evidence type="ECO:0000256" key="2">
    <source>
        <dbReference type="ARBA" id="ARBA00007185"/>
    </source>
</evidence>